<dbReference type="InterPro" id="IPR003583">
    <property type="entry name" value="Hlx-hairpin-Hlx_DNA-bd_motif"/>
</dbReference>
<feature type="domain" description="Helix-hairpin-helix DNA-binding motif class 1" evidence="2">
    <location>
        <begin position="158"/>
        <end position="177"/>
    </location>
</feature>
<dbReference type="EMBL" id="PFFQ01000066">
    <property type="protein sequence ID" value="PIW13763.1"/>
    <property type="molecule type" value="Genomic_DNA"/>
</dbReference>
<proteinExistence type="predicted"/>
<dbReference type="InterPro" id="IPR010994">
    <property type="entry name" value="RuvA_2-like"/>
</dbReference>
<dbReference type="InterPro" id="IPR051675">
    <property type="entry name" value="Endo/Exo/Phosphatase_dom_1"/>
</dbReference>
<dbReference type="GO" id="GO:0006281">
    <property type="term" value="P:DNA repair"/>
    <property type="evidence" value="ECO:0007669"/>
    <property type="project" value="InterPro"/>
</dbReference>
<gene>
    <name evidence="3" type="ORF">COW36_24150</name>
</gene>
<name>A0A2M7FXP3_9BACT</name>
<dbReference type="Pfam" id="PF10531">
    <property type="entry name" value="SLBB"/>
    <property type="match status" value="1"/>
</dbReference>
<organism evidence="3 4">
    <name type="scientific">bacterium (Candidatus Blackallbacteria) CG17_big_fil_post_rev_8_21_14_2_50_48_46</name>
    <dbReference type="NCBI Taxonomy" id="2014261"/>
    <lineage>
        <taxon>Bacteria</taxon>
        <taxon>Candidatus Blackallbacteria</taxon>
    </lineage>
</organism>
<dbReference type="PANTHER" id="PTHR21180:SF32">
    <property type="entry name" value="ENDONUCLEASE_EXONUCLEASE_PHOSPHATASE FAMILY DOMAIN-CONTAINING PROTEIN 1"/>
    <property type="match status" value="1"/>
</dbReference>
<feature type="region of interest" description="Disordered" evidence="1">
    <location>
        <begin position="103"/>
        <end position="151"/>
    </location>
</feature>
<reference evidence="3 4" key="1">
    <citation type="submission" date="2017-09" db="EMBL/GenBank/DDBJ databases">
        <title>Depth-based differentiation of microbial function through sediment-hosted aquifers and enrichment of novel symbionts in the deep terrestrial subsurface.</title>
        <authorList>
            <person name="Probst A.J."/>
            <person name="Ladd B."/>
            <person name="Jarett J.K."/>
            <person name="Geller-Mcgrath D.E."/>
            <person name="Sieber C.M."/>
            <person name="Emerson J.B."/>
            <person name="Anantharaman K."/>
            <person name="Thomas B.C."/>
            <person name="Malmstrom R."/>
            <person name="Stieglmeier M."/>
            <person name="Klingl A."/>
            <person name="Woyke T."/>
            <person name="Ryan C.M."/>
            <person name="Banfield J.F."/>
        </authorList>
    </citation>
    <scope>NUCLEOTIDE SEQUENCE [LARGE SCALE GENOMIC DNA]</scope>
    <source>
        <strain evidence="3">CG17_big_fil_post_rev_8_21_14_2_50_48_46</strain>
    </source>
</reference>
<dbReference type="Pfam" id="PF12836">
    <property type="entry name" value="HHH_3"/>
    <property type="match status" value="1"/>
</dbReference>
<feature type="domain" description="Helix-hairpin-helix DNA-binding motif class 1" evidence="2">
    <location>
        <begin position="188"/>
        <end position="207"/>
    </location>
</feature>
<evidence type="ECO:0000259" key="2">
    <source>
        <dbReference type="SMART" id="SM00278"/>
    </source>
</evidence>
<sequence>MPWRWFLLSLLTATFIAFGWIWIEPWFFPASEAHEKTELASVQPATVLQPGTQVLISGAIKKPGLYRIPKGSLVYDLIQIAGGLTPEAEVSQKLLETRVPEQGEVKIPAAQPPAPSAETSADEPAPKSRKKTTRNRHKASSSQASPVRKLDLNRATAAELESLPGVGPKMAQRILAWRKAHGEFSSVDELTQVKGIGKKRLKELRRYFK</sequence>
<dbReference type="Proteomes" id="UP000231019">
    <property type="component" value="Unassembled WGS sequence"/>
</dbReference>
<dbReference type="NCBIfam" id="TIGR00426">
    <property type="entry name" value="competence protein ComEA helix-hairpin-helix repeat region"/>
    <property type="match status" value="1"/>
</dbReference>
<feature type="compositionally biased region" description="Basic residues" evidence="1">
    <location>
        <begin position="127"/>
        <end position="139"/>
    </location>
</feature>
<dbReference type="PANTHER" id="PTHR21180">
    <property type="entry name" value="ENDONUCLEASE/EXONUCLEASE/PHOSPHATASE FAMILY DOMAIN-CONTAINING PROTEIN 1"/>
    <property type="match status" value="1"/>
</dbReference>
<dbReference type="Gene3D" id="1.10.150.280">
    <property type="entry name" value="AF1531-like domain"/>
    <property type="match status" value="1"/>
</dbReference>
<comment type="caution">
    <text evidence="3">The sequence shown here is derived from an EMBL/GenBank/DDBJ whole genome shotgun (WGS) entry which is preliminary data.</text>
</comment>
<dbReference type="GO" id="GO:0003677">
    <property type="term" value="F:DNA binding"/>
    <property type="evidence" value="ECO:0007669"/>
    <property type="project" value="InterPro"/>
</dbReference>
<dbReference type="GO" id="GO:0015628">
    <property type="term" value="P:protein secretion by the type II secretion system"/>
    <property type="evidence" value="ECO:0007669"/>
    <property type="project" value="TreeGrafter"/>
</dbReference>
<evidence type="ECO:0000313" key="4">
    <source>
        <dbReference type="Proteomes" id="UP000231019"/>
    </source>
</evidence>
<evidence type="ECO:0000256" key="1">
    <source>
        <dbReference type="SAM" id="MobiDB-lite"/>
    </source>
</evidence>
<dbReference type="GO" id="GO:0015627">
    <property type="term" value="C:type II protein secretion system complex"/>
    <property type="evidence" value="ECO:0007669"/>
    <property type="project" value="TreeGrafter"/>
</dbReference>
<dbReference type="InterPro" id="IPR004509">
    <property type="entry name" value="Competence_ComEA_HhH"/>
</dbReference>
<accession>A0A2M7FXP3</accession>
<evidence type="ECO:0000313" key="3">
    <source>
        <dbReference type="EMBL" id="PIW13763.1"/>
    </source>
</evidence>
<dbReference type="InterPro" id="IPR019554">
    <property type="entry name" value="Soluble_ligand-bd"/>
</dbReference>
<protein>
    <recommendedName>
        <fullName evidence="2">Helix-hairpin-helix DNA-binding motif class 1 domain-containing protein</fullName>
    </recommendedName>
</protein>
<dbReference type="SUPFAM" id="SSF47781">
    <property type="entry name" value="RuvA domain 2-like"/>
    <property type="match status" value="1"/>
</dbReference>
<dbReference type="SMART" id="SM00278">
    <property type="entry name" value="HhH1"/>
    <property type="match status" value="2"/>
</dbReference>
<dbReference type="AlphaFoldDB" id="A0A2M7FXP3"/>